<dbReference type="CDD" id="cd17266">
    <property type="entry name" value="RMtype1_S_Sau1132ORF3780P-TRD2-CR2_like"/>
    <property type="match status" value="1"/>
</dbReference>
<reference evidence="6 7" key="1">
    <citation type="journal article" date="2019" name="Int. J. Syst. Evol. Microbiol.">
        <title>The Global Catalogue of Microorganisms (GCM) 10K type strain sequencing project: providing services to taxonomists for standard genome sequencing and annotation.</title>
        <authorList>
            <consortium name="The Broad Institute Genomics Platform"/>
            <consortium name="The Broad Institute Genome Sequencing Center for Infectious Disease"/>
            <person name="Wu L."/>
            <person name="Ma J."/>
        </authorList>
    </citation>
    <scope>NUCLEOTIDE SEQUENCE [LARGE SCALE GENOMIC DNA]</scope>
    <source>
        <strain evidence="6 7">JCM 14306</strain>
    </source>
</reference>
<dbReference type="Gene3D" id="3.90.220.20">
    <property type="entry name" value="DNA methylase specificity domains"/>
    <property type="match status" value="2"/>
</dbReference>
<organism evidence="6 7">
    <name type="scientific">Kribbella alba</name>
    <dbReference type="NCBI Taxonomy" id="190197"/>
    <lineage>
        <taxon>Bacteria</taxon>
        <taxon>Bacillati</taxon>
        <taxon>Actinomycetota</taxon>
        <taxon>Actinomycetes</taxon>
        <taxon>Propionibacteriales</taxon>
        <taxon>Kribbellaceae</taxon>
        <taxon>Kribbella</taxon>
    </lineage>
</organism>
<keyword evidence="3" id="KW-0238">DNA-binding</keyword>
<keyword evidence="2" id="KW-0680">Restriction system</keyword>
<dbReference type="PANTHER" id="PTHR43140:SF1">
    <property type="entry name" value="TYPE I RESTRICTION ENZYME ECOKI SPECIFICITY SUBUNIT"/>
    <property type="match status" value="1"/>
</dbReference>
<evidence type="ECO:0000256" key="1">
    <source>
        <dbReference type="ARBA" id="ARBA00010923"/>
    </source>
</evidence>
<dbReference type="RefSeq" id="WP_344112079.1">
    <property type="nucleotide sequence ID" value="NZ_BAAANE010000005.1"/>
</dbReference>
<keyword evidence="6" id="KW-0255">Endonuclease</keyword>
<protein>
    <submittedName>
        <fullName evidence="6">Restriction endonuclease subunit S</fullName>
    </submittedName>
</protein>
<dbReference type="Proteomes" id="UP001501319">
    <property type="component" value="Unassembled WGS sequence"/>
</dbReference>
<evidence type="ECO:0000256" key="3">
    <source>
        <dbReference type="ARBA" id="ARBA00023125"/>
    </source>
</evidence>
<comment type="similarity">
    <text evidence="1">Belongs to the type-I restriction system S methylase family.</text>
</comment>
<name>A0ABN2FBA6_9ACTN</name>
<comment type="caution">
    <text evidence="6">The sequence shown here is derived from an EMBL/GenBank/DDBJ whole genome shotgun (WGS) entry which is preliminary data.</text>
</comment>
<comment type="subunit">
    <text evidence="4">The methyltransferase is composed of M and S polypeptides.</text>
</comment>
<evidence type="ECO:0000313" key="7">
    <source>
        <dbReference type="Proteomes" id="UP001501319"/>
    </source>
</evidence>
<evidence type="ECO:0000256" key="2">
    <source>
        <dbReference type="ARBA" id="ARBA00022747"/>
    </source>
</evidence>
<dbReference type="InterPro" id="IPR044946">
    <property type="entry name" value="Restrct_endonuc_typeI_TRD_sf"/>
</dbReference>
<dbReference type="SUPFAM" id="SSF116734">
    <property type="entry name" value="DNA methylase specificity domain"/>
    <property type="match status" value="2"/>
</dbReference>
<dbReference type="GO" id="GO:0004519">
    <property type="term" value="F:endonuclease activity"/>
    <property type="evidence" value="ECO:0007669"/>
    <property type="project" value="UniProtKB-KW"/>
</dbReference>
<dbReference type="InterPro" id="IPR051212">
    <property type="entry name" value="Type-I_RE_S_subunit"/>
</dbReference>
<keyword evidence="6" id="KW-0540">Nuclease</keyword>
<evidence type="ECO:0000259" key="5">
    <source>
        <dbReference type="Pfam" id="PF01420"/>
    </source>
</evidence>
<feature type="domain" description="Type I restriction modification DNA specificity" evidence="5">
    <location>
        <begin position="20"/>
        <end position="194"/>
    </location>
</feature>
<keyword evidence="7" id="KW-1185">Reference proteome</keyword>
<dbReference type="Pfam" id="PF01420">
    <property type="entry name" value="Methylase_S"/>
    <property type="match status" value="2"/>
</dbReference>
<accession>A0ABN2FBA6</accession>
<dbReference type="EMBL" id="BAAANE010000005">
    <property type="protein sequence ID" value="GAA1639086.1"/>
    <property type="molecule type" value="Genomic_DNA"/>
</dbReference>
<dbReference type="InterPro" id="IPR000055">
    <property type="entry name" value="Restrct_endonuc_typeI_TRD"/>
</dbReference>
<dbReference type="PANTHER" id="PTHR43140">
    <property type="entry name" value="TYPE-1 RESTRICTION ENZYME ECOKI SPECIFICITY PROTEIN"/>
    <property type="match status" value="1"/>
</dbReference>
<gene>
    <name evidence="6" type="ORF">GCM10009744_30660</name>
</gene>
<feature type="domain" description="Type I restriction modification DNA specificity" evidence="5">
    <location>
        <begin position="233"/>
        <end position="367"/>
    </location>
</feature>
<evidence type="ECO:0000313" key="6">
    <source>
        <dbReference type="EMBL" id="GAA1639086.1"/>
    </source>
</evidence>
<keyword evidence="6" id="KW-0378">Hydrolase</keyword>
<sequence length="388" mass="42924">MSRIDDLIQEFSPHGVRRESLEDLGIIFGGLTGKSKADFSDGNARYVSYVNVLNNLAVKVDANDFVRVAPGEKQRKLMRGDILFTGSSETPDEVAMSSVVTADVDEPLYLNSFTIGYRLNNPNTLDPEFTKHLFRSGAMRKQLVRTASGVTRFNVSKARLAKVVVPIPPVEVQREIVRVLDSFSALEAELEAELAARRRQYVYYRYLLLTFDDDVQRKPMGTLAVSIASGKNKLRADQGEFPVYGSTGLLGYSDHFANSGDVLLVARVGANAGRVNAVGGNFDVSDNTLIVRPDEEWDVRFAFHQLTHMNLNQYAVGGGQPLLTGGLLKSLEIELPPLEVQQRIAATLDKFDALVNDLNDGLPAELNARRTQYEYYRDKLLAFAEAAA</sequence>
<proteinExistence type="inferred from homology"/>
<evidence type="ECO:0000256" key="4">
    <source>
        <dbReference type="ARBA" id="ARBA00038652"/>
    </source>
</evidence>